<dbReference type="AlphaFoldDB" id="A0A556MHS7"/>
<keyword evidence="1" id="KW-0949">S-adenosyl-L-methionine</keyword>
<dbReference type="OrthoDB" id="9792195at2"/>
<gene>
    <name evidence="5" type="ORF">FO440_17130</name>
</gene>
<dbReference type="EMBL" id="VLPK01000003">
    <property type="protein sequence ID" value="TSJ39467.1"/>
    <property type="molecule type" value="Genomic_DNA"/>
</dbReference>
<sequence length="261" mass="29286">MAIITLTTDLGDKDIYQAALKGSILKLLPTVNIVDITNSVAAYNVQQAAFILKNSFYYFPDGTVHLIGIDTVYSDHTRYLALHYKNHYFVGSDNGIFSLMFNHEPDEMVEINIMQDLKFLHFPLADIFVKAACHLAKGGKLTEIGIPVSSIENKMTLQPVIEKSLIKGAVIYIDSFQNVITNITKEFFNKVQQGRQFTLYFKRNETINHLSWHYSEVPEGEKLCLFGISDHLEIAINKGNAAGLLGLNLGDSVIIDFDYTA</sequence>
<protein>
    <submittedName>
        <fullName evidence="5">SAM-dependent chlorinase/fluorinase</fullName>
    </submittedName>
</protein>
<proteinExistence type="inferred from homology"/>
<comment type="caution">
    <text evidence="5">The sequence shown here is derived from an EMBL/GenBank/DDBJ whole genome shotgun (WGS) entry which is preliminary data.</text>
</comment>
<evidence type="ECO:0000259" key="3">
    <source>
        <dbReference type="Pfam" id="PF01887"/>
    </source>
</evidence>
<feature type="domain" description="S-adenosyl-l-methionine hydroxide adenosyltransferase N-terminal" evidence="3">
    <location>
        <begin position="4"/>
        <end position="145"/>
    </location>
</feature>
<dbReference type="InterPro" id="IPR046470">
    <property type="entry name" value="SAM_HAT_C"/>
</dbReference>
<evidence type="ECO:0000256" key="2">
    <source>
        <dbReference type="ARBA" id="ARBA00024035"/>
    </source>
</evidence>
<dbReference type="InterPro" id="IPR023227">
    <property type="entry name" value="SAM_OH_AdoTrfase_C_sf"/>
</dbReference>
<dbReference type="InterPro" id="IPR002747">
    <property type="entry name" value="SAM_OH_AdoTrfase"/>
</dbReference>
<organism evidence="5 6">
    <name type="scientific">Mucilaginibacter corticis</name>
    <dbReference type="NCBI Taxonomy" id="2597670"/>
    <lineage>
        <taxon>Bacteria</taxon>
        <taxon>Pseudomonadati</taxon>
        <taxon>Bacteroidota</taxon>
        <taxon>Sphingobacteriia</taxon>
        <taxon>Sphingobacteriales</taxon>
        <taxon>Sphingobacteriaceae</taxon>
        <taxon>Mucilaginibacter</taxon>
    </lineage>
</organism>
<dbReference type="Proteomes" id="UP000318733">
    <property type="component" value="Unassembled WGS sequence"/>
</dbReference>
<dbReference type="Gene3D" id="3.40.50.10790">
    <property type="entry name" value="S-adenosyl-l-methionine hydroxide adenosyltransferase, N-terminal"/>
    <property type="match status" value="1"/>
</dbReference>
<dbReference type="PANTHER" id="PTHR35092">
    <property type="entry name" value="CHLORINASE MJ1651"/>
    <property type="match status" value="1"/>
</dbReference>
<dbReference type="PANTHER" id="PTHR35092:SF1">
    <property type="entry name" value="CHLORINASE MJ1651"/>
    <property type="match status" value="1"/>
</dbReference>
<reference evidence="5 6" key="1">
    <citation type="submission" date="2019-07" db="EMBL/GenBank/DDBJ databases">
        <authorList>
            <person name="Huq M.A."/>
        </authorList>
    </citation>
    <scope>NUCLEOTIDE SEQUENCE [LARGE SCALE GENOMIC DNA]</scope>
    <source>
        <strain evidence="5 6">MAH-19</strain>
    </source>
</reference>
<evidence type="ECO:0000313" key="6">
    <source>
        <dbReference type="Proteomes" id="UP000318733"/>
    </source>
</evidence>
<dbReference type="PIRSF" id="PIRSF006779">
    <property type="entry name" value="UCP006779"/>
    <property type="match status" value="1"/>
</dbReference>
<dbReference type="SUPFAM" id="SSF101852">
    <property type="entry name" value="Bacterial fluorinating enzyme, C-terminal domain"/>
    <property type="match status" value="1"/>
</dbReference>
<comment type="similarity">
    <text evidence="2">Belongs to the SAM hydrolase / SAM-dependent halogenase family.</text>
</comment>
<evidence type="ECO:0000313" key="5">
    <source>
        <dbReference type="EMBL" id="TSJ39467.1"/>
    </source>
</evidence>
<dbReference type="InterPro" id="IPR023228">
    <property type="entry name" value="SAM_OH_AdoTrfase_N_sf"/>
</dbReference>
<name>A0A556MHS7_9SPHI</name>
<dbReference type="SUPFAM" id="SSF102522">
    <property type="entry name" value="Bacterial fluorinating enzyme, N-terminal domain"/>
    <property type="match status" value="1"/>
</dbReference>
<dbReference type="Pfam" id="PF20257">
    <property type="entry name" value="SAM_HAT_C"/>
    <property type="match status" value="1"/>
</dbReference>
<evidence type="ECO:0000259" key="4">
    <source>
        <dbReference type="Pfam" id="PF20257"/>
    </source>
</evidence>
<dbReference type="Pfam" id="PF01887">
    <property type="entry name" value="SAM_HAT_N"/>
    <property type="match status" value="1"/>
</dbReference>
<accession>A0A556MHS7</accession>
<dbReference type="InterPro" id="IPR046469">
    <property type="entry name" value="SAM_HAT_N"/>
</dbReference>
<feature type="domain" description="S-adenosyl-l-methionine hydroxide adenosyltransferase C-terminal" evidence="4">
    <location>
        <begin position="168"/>
        <end position="253"/>
    </location>
</feature>
<dbReference type="RefSeq" id="WP_144249504.1">
    <property type="nucleotide sequence ID" value="NZ_VLPK01000003.1"/>
</dbReference>
<dbReference type="Gene3D" id="2.40.30.90">
    <property type="entry name" value="Bacterial fluorinating enzyme like"/>
    <property type="match status" value="1"/>
</dbReference>
<keyword evidence="6" id="KW-1185">Reference proteome</keyword>
<evidence type="ECO:0000256" key="1">
    <source>
        <dbReference type="ARBA" id="ARBA00022691"/>
    </source>
</evidence>